<dbReference type="Gene3D" id="1.10.150.60">
    <property type="entry name" value="ARID DNA-binding domain"/>
    <property type="match status" value="1"/>
</dbReference>
<evidence type="ECO:0000256" key="5">
    <source>
        <dbReference type="PROSITE-ProRule" id="PRU00285"/>
    </source>
</evidence>
<evidence type="ECO:0000313" key="11">
    <source>
        <dbReference type="RefSeq" id="XP_027769638.1"/>
    </source>
</evidence>
<evidence type="ECO:0000256" key="4">
    <source>
        <dbReference type="ARBA" id="ARBA00023242"/>
    </source>
</evidence>
<name>A0ABM1V1M0_SOLPN</name>
<gene>
    <name evidence="11" type="primary">LOC107006975</name>
</gene>
<dbReference type="CDD" id="cd16100">
    <property type="entry name" value="ARID"/>
    <property type="match status" value="1"/>
</dbReference>
<dbReference type="CDD" id="cd06464">
    <property type="entry name" value="ACD_sHsps-like"/>
    <property type="match status" value="1"/>
</dbReference>
<dbReference type="InterPro" id="IPR001606">
    <property type="entry name" value="ARID_dom"/>
</dbReference>
<feature type="domain" description="ARID" evidence="9">
    <location>
        <begin position="51"/>
        <end position="142"/>
    </location>
</feature>
<organism evidence="10 11">
    <name type="scientific">Solanum pennellii</name>
    <name type="common">Tomato</name>
    <name type="synonym">Lycopersicon pennellii</name>
    <dbReference type="NCBI Taxonomy" id="28526"/>
    <lineage>
        <taxon>Eukaryota</taxon>
        <taxon>Viridiplantae</taxon>
        <taxon>Streptophyta</taxon>
        <taxon>Embryophyta</taxon>
        <taxon>Tracheophyta</taxon>
        <taxon>Spermatophyta</taxon>
        <taxon>Magnoliopsida</taxon>
        <taxon>eudicotyledons</taxon>
        <taxon>Gunneridae</taxon>
        <taxon>Pentapetalae</taxon>
        <taxon>asterids</taxon>
        <taxon>lamiids</taxon>
        <taxon>Solanales</taxon>
        <taxon>Solanaceae</taxon>
        <taxon>Solanoideae</taxon>
        <taxon>Solaneae</taxon>
        <taxon>Solanum</taxon>
        <taxon>Solanum subgen. Lycopersicon</taxon>
    </lineage>
</organism>
<feature type="region of interest" description="Disordered" evidence="7">
    <location>
        <begin position="29"/>
        <end position="52"/>
    </location>
</feature>
<keyword evidence="10" id="KW-1185">Reference proteome</keyword>
<feature type="domain" description="SHSP" evidence="8">
    <location>
        <begin position="280"/>
        <end position="381"/>
    </location>
</feature>
<keyword evidence="1" id="KW-0805">Transcription regulation</keyword>
<dbReference type="SUPFAM" id="SSF46774">
    <property type="entry name" value="ARID-like"/>
    <property type="match status" value="1"/>
</dbReference>
<keyword evidence="2" id="KW-0238">DNA-binding</keyword>
<dbReference type="RefSeq" id="XP_027769638.1">
    <property type="nucleotide sequence ID" value="XM_027913837.1"/>
</dbReference>
<dbReference type="PROSITE" id="PS51011">
    <property type="entry name" value="ARID"/>
    <property type="match status" value="1"/>
</dbReference>
<evidence type="ECO:0000256" key="7">
    <source>
        <dbReference type="SAM" id="MobiDB-lite"/>
    </source>
</evidence>
<dbReference type="SMART" id="SM00501">
    <property type="entry name" value="BRIGHT"/>
    <property type="match status" value="1"/>
</dbReference>
<reference evidence="11" key="2">
    <citation type="submission" date="2025-08" db="UniProtKB">
        <authorList>
            <consortium name="RefSeq"/>
        </authorList>
    </citation>
    <scope>IDENTIFICATION</scope>
</reference>
<evidence type="ECO:0000256" key="1">
    <source>
        <dbReference type="ARBA" id="ARBA00023015"/>
    </source>
</evidence>
<comment type="similarity">
    <text evidence="5 6">Belongs to the small heat shock protein (HSP20) family.</text>
</comment>
<reference evidence="10" key="1">
    <citation type="journal article" date="2014" name="Nat. Genet.">
        <title>The genome of the stress-tolerant wild tomato species Solanum pennellii.</title>
        <authorList>
            <person name="Bolger A."/>
            <person name="Scossa F."/>
            <person name="Bolger M.E."/>
            <person name="Lanz C."/>
            <person name="Maumus F."/>
            <person name="Tohge T."/>
            <person name="Quesneville H."/>
            <person name="Alseekh S."/>
            <person name="Sorensen I."/>
            <person name="Lichtenstein G."/>
            <person name="Fich E.A."/>
            <person name="Conte M."/>
            <person name="Keller H."/>
            <person name="Schneeberger K."/>
            <person name="Schwacke R."/>
            <person name="Ofner I."/>
            <person name="Vrebalov J."/>
            <person name="Xu Y."/>
            <person name="Osorio S."/>
            <person name="Aflitos S.A."/>
            <person name="Schijlen E."/>
            <person name="Jimenez-Gomez J.M."/>
            <person name="Ryngajllo M."/>
            <person name="Kimura S."/>
            <person name="Kumar R."/>
            <person name="Koenig D."/>
            <person name="Headland L.R."/>
            <person name="Maloof J.N."/>
            <person name="Sinha N."/>
            <person name="van Ham R.C."/>
            <person name="Lankhorst R.K."/>
            <person name="Mao L."/>
            <person name="Vogel A."/>
            <person name="Arsova B."/>
            <person name="Panstruga R."/>
            <person name="Fei Z."/>
            <person name="Rose J.K."/>
            <person name="Zamir D."/>
            <person name="Carrari F."/>
            <person name="Giovannoni J.J."/>
            <person name="Weigel D."/>
            <person name="Usadel B."/>
            <person name="Fernie A.R."/>
        </authorList>
    </citation>
    <scope>NUCLEOTIDE SEQUENCE [LARGE SCALE GENOMIC DNA]</scope>
    <source>
        <strain evidence="10">cv. LA0716</strain>
    </source>
</reference>
<dbReference type="SUPFAM" id="SSF49764">
    <property type="entry name" value="HSP20-like chaperones"/>
    <property type="match status" value="1"/>
</dbReference>
<evidence type="ECO:0000256" key="3">
    <source>
        <dbReference type="ARBA" id="ARBA00023163"/>
    </source>
</evidence>
<dbReference type="InterPro" id="IPR002068">
    <property type="entry name" value="A-crystallin/Hsp20_dom"/>
</dbReference>
<evidence type="ECO:0000313" key="10">
    <source>
        <dbReference type="Proteomes" id="UP000694930"/>
    </source>
</evidence>
<dbReference type="PROSITE" id="PS01031">
    <property type="entry name" value="SHSP"/>
    <property type="match status" value="1"/>
</dbReference>
<sequence>MVVDRSEDPQMKTNTTIVIADDDARSDQFPKVTTKVTDSSELIGEDDEGSPEHQAEFIEKLGSFYRENAIEFKQPRFYGHPLNCLKLWRSVIKLGGYDQVTGKKIWRQVGDSFNPPKTCTNVSSTFRGFYEKLLLQYERHMTQIGELQLPIAPSHVDNEGSGYQISASGRAVRDSAARCRLGWQEQHFLGYGEVAEPNVKDGSAYNTPKRAKSQKTSGKIIRQFFANFTSYISFIELFSPNIKSGISKTFAFRVCSHEGQNEEGQPMKAAKAKTSQPLDVQIVDVGPPANWVKINVRQTNDSFEVYALVPGLLQEEVRVQSDPAGRLVITGQPKQLDNFWGITAFKKVVTLPARIDQLRTHGDVTLHGCLHVHVPFEQKNL</sequence>
<proteinExistence type="inferred from homology"/>
<dbReference type="Gene3D" id="2.60.40.790">
    <property type="match status" value="1"/>
</dbReference>
<accession>A0ABM1V1M0</accession>
<dbReference type="PANTHER" id="PTHR15348:SF22">
    <property type="entry name" value="ARID DOMAIN-CONTAINING PROTEIN"/>
    <property type="match status" value="1"/>
</dbReference>
<dbReference type="PANTHER" id="PTHR15348">
    <property type="entry name" value="AT-RICH INTERACTIVE DOMAIN-CONTAINING PROTEIN ARID DOMAIN- CONTAINING PROTEIN DEAD RINGER PROTEIN B-CELL REGULATOR OF IGH TRANSCRIPTION BRIGHT"/>
    <property type="match status" value="1"/>
</dbReference>
<keyword evidence="3" id="KW-0804">Transcription</keyword>
<evidence type="ECO:0000256" key="6">
    <source>
        <dbReference type="RuleBase" id="RU003616"/>
    </source>
</evidence>
<dbReference type="InterPro" id="IPR008978">
    <property type="entry name" value="HSP20-like_chaperone"/>
</dbReference>
<dbReference type="InterPro" id="IPR045147">
    <property type="entry name" value="ARI3A/B/C"/>
</dbReference>
<evidence type="ECO:0000256" key="2">
    <source>
        <dbReference type="ARBA" id="ARBA00023125"/>
    </source>
</evidence>
<protein>
    <submittedName>
        <fullName evidence="11">AT-rich interactive domain-containing protein 5-like</fullName>
    </submittedName>
</protein>
<dbReference type="SMART" id="SM01014">
    <property type="entry name" value="ARID"/>
    <property type="match status" value="1"/>
</dbReference>
<evidence type="ECO:0000259" key="8">
    <source>
        <dbReference type="PROSITE" id="PS01031"/>
    </source>
</evidence>
<dbReference type="GeneID" id="107006975"/>
<dbReference type="Pfam" id="PF00011">
    <property type="entry name" value="HSP20"/>
    <property type="match status" value="1"/>
</dbReference>
<dbReference type="Pfam" id="PF01388">
    <property type="entry name" value="ARID"/>
    <property type="match status" value="1"/>
</dbReference>
<dbReference type="InterPro" id="IPR036431">
    <property type="entry name" value="ARID_dom_sf"/>
</dbReference>
<keyword evidence="4" id="KW-0539">Nucleus</keyword>
<dbReference type="Proteomes" id="UP000694930">
    <property type="component" value="Chromosome 12"/>
</dbReference>
<evidence type="ECO:0000259" key="9">
    <source>
        <dbReference type="PROSITE" id="PS51011"/>
    </source>
</evidence>